<keyword evidence="2" id="KW-1185">Reference proteome</keyword>
<organism evidence="1 2">
    <name type="scientific">Lipomyces orientalis</name>
    <dbReference type="NCBI Taxonomy" id="1233043"/>
    <lineage>
        <taxon>Eukaryota</taxon>
        <taxon>Fungi</taxon>
        <taxon>Dikarya</taxon>
        <taxon>Ascomycota</taxon>
        <taxon>Saccharomycotina</taxon>
        <taxon>Lipomycetes</taxon>
        <taxon>Lipomycetales</taxon>
        <taxon>Lipomycetaceae</taxon>
        <taxon>Lipomyces</taxon>
    </lineage>
</organism>
<evidence type="ECO:0000313" key="1">
    <source>
        <dbReference type="EMBL" id="KAK9321374.1"/>
    </source>
</evidence>
<dbReference type="Proteomes" id="UP001489719">
    <property type="component" value="Unassembled WGS sequence"/>
</dbReference>
<comment type="caution">
    <text evidence="1">The sequence shown here is derived from an EMBL/GenBank/DDBJ whole genome shotgun (WGS) entry which is preliminary data.</text>
</comment>
<dbReference type="EMBL" id="MU970100">
    <property type="protein sequence ID" value="KAK9321374.1"/>
    <property type="molecule type" value="Genomic_DNA"/>
</dbReference>
<gene>
    <name evidence="1" type="ORF">V1517DRAFT_326633</name>
</gene>
<sequence length="91" mass="10072">MLHGTRCFIYRGRGGSLPDASASYDPDDGDQLSFNWFHYEDMTATQWIVENEVSAVTIEPIDAAKCGSIVRITLPPSEKCAVDRSTRHPIG</sequence>
<reference evidence="2" key="1">
    <citation type="journal article" date="2024" name="Front. Bioeng. Biotechnol.">
        <title>Genome-scale model development and genomic sequencing of the oleaginous clade Lipomyces.</title>
        <authorList>
            <person name="Czajka J.J."/>
            <person name="Han Y."/>
            <person name="Kim J."/>
            <person name="Mondo S.J."/>
            <person name="Hofstad B.A."/>
            <person name="Robles A."/>
            <person name="Haridas S."/>
            <person name="Riley R."/>
            <person name="LaButti K."/>
            <person name="Pangilinan J."/>
            <person name="Andreopoulos W."/>
            <person name="Lipzen A."/>
            <person name="Yan J."/>
            <person name="Wang M."/>
            <person name="Ng V."/>
            <person name="Grigoriev I.V."/>
            <person name="Spatafora J.W."/>
            <person name="Magnuson J.K."/>
            <person name="Baker S.E."/>
            <person name="Pomraning K.R."/>
        </authorList>
    </citation>
    <scope>NUCLEOTIDE SEQUENCE [LARGE SCALE GENOMIC DNA]</scope>
    <source>
        <strain evidence="2">CBS 10300</strain>
    </source>
</reference>
<protein>
    <submittedName>
        <fullName evidence="1">Uncharacterized protein</fullName>
    </submittedName>
</protein>
<proteinExistence type="predicted"/>
<accession>A0ACC3TJQ2</accession>
<evidence type="ECO:0000313" key="2">
    <source>
        <dbReference type="Proteomes" id="UP001489719"/>
    </source>
</evidence>
<name>A0ACC3TJQ2_9ASCO</name>